<keyword evidence="1" id="KW-0677">Repeat</keyword>
<keyword evidence="7" id="KW-1185">Reference proteome</keyword>
<feature type="transmembrane region" description="Helical" evidence="5">
    <location>
        <begin position="136"/>
        <end position="157"/>
    </location>
</feature>
<keyword evidence="5" id="KW-0812">Transmembrane</keyword>
<evidence type="ECO:0000256" key="5">
    <source>
        <dbReference type="SAM" id="Phobius"/>
    </source>
</evidence>
<dbReference type="Pfam" id="PF13606">
    <property type="entry name" value="Ank_3"/>
    <property type="match status" value="1"/>
</dbReference>
<keyword evidence="2 3" id="KW-0040">ANK repeat</keyword>
<reference evidence="6" key="1">
    <citation type="submission" date="2019-06" db="EMBL/GenBank/DDBJ databases">
        <authorList>
            <person name="Zheng W."/>
        </authorList>
    </citation>
    <scope>NUCLEOTIDE SEQUENCE</scope>
    <source>
        <strain evidence="6">QDHG01</strain>
    </source>
</reference>
<evidence type="ECO:0000256" key="3">
    <source>
        <dbReference type="PROSITE-ProRule" id="PRU00023"/>
    </source>
</evidence>
<gene>
    <name evidence="6" type="ORF">FGO68_gene4076</name>
</gene>
<feature type="transmembrane region" description="Helical" evidence="5">
    <location>
        <begin position="1120"/>
        <end position="1141"/>
    </location>
</feature>
<accession>A0A8J8P7Z7</accession>
<protein>
    <recommendedName>
        <fullName evidence="8">PAS domain-containing protein</fullName>
    </recommendedName>
</protein>
<dbReference type="InterPro" id="IPR036770">
    <property type="entry name" value="Ankyrin_rpt-contain_sf"/>
</dbReference>
<feature type="repeat" description="ANK" evidence="3">
    <location>
        <begin position="1596"/>
        <end position="1628"/>
    </location>
</feature>
<feature type="transmembrane region" description="Helical" evidence="5">
    <location>
        <begin position="111"/>
        <end position="130"/>
    </location>
</feature>
<dbReference type="PANTHER" id="PTHR24198">
    <property type="entry name" value="ANKYRIN REPEAT AND PROTEIN KINASE DOMAIN-CONTAINING PROTEIN"/>
    <property type="match status" value="1"/>
</dbReference>
<dbReference type="Proteomes" id="UP000785679">
    <property type="component" value="Unassembled WGS sequence"/>
</dbReference>
<keyword evidence="5" id="KW-1133">Transmembrane helix</keyword>
<feature type="region of interest" description="Disordered" evidence="4">
    <location>
        <begin position="1798"/>
        <end position="1859"/>
    </location>
</feature>
<dbReference type="SMART" id="SM00248">
    <property type="entry name" value="ANK"/>
    <property type="match status" value="4"/>
</dbReference>
<feature type="transmembrane region" description="Helical" evidence="5">
    <location>
        <begin position="28"/>
        <end position="45"/>
    </location>
</feature>
<dbReference type="SUPFAM" id="SSF48403">
    <property type="entry name" value="Ankyrin repeat"/>
    <property type="match status" value="1"/>
</dbReference>
<keyword evidence="5" id="KW-0472">Membrane</keyword>
<evidence type="ECO:0000313" key="7">
    <source>
        <dbReference type="Proteomes" id="UP000785679"/>
    </source>
</evidence>
<feature type="compositionally biased region" description="Basic and acidic residues" evidence="4">
    <location>
        <begin position="1823"/>
        <end position="1832"/>
    </location>
</feature>
<feature type="transmembrane region" description="Helical" evidence="5">
    <location>
        <begin position="1278"/>
        <end position="1297"/>
    </location>
</feature>
<name>A0A8J8P7Z7_HALGN</name>
<feature type="transmembrane region" description="Helical" evidence="5">
    <location>
        <begin position="1744"/>
        <end position="1766"/>
    </location>
</feature>
<feature type="transmembrane region" description="Helical" evidence="5">
    <location>
        <begin position="81"/>
        <end position="99"/>
    </location>
</feature>
<dbReference type="PANTHER" id="PTHR24198:SF165">
    <property type="entry name" value="ANKYRIN REPEAT-CONTAINING PROTEIN-RELATED"/>
    <property type="match status" value="1"/>
</dbReference>
<dbReference type="EMBL" id="RRYP01000310">
    <property type="protein sequence ID" value="TNV87624.1"/>
    <property type="molecule type" value="Genomic_DNA"/>
</dbReference>
<dbReference type="Gene3D" id="1.25.40.20">
    <property type="entry name" value="Ankyrin repeat-containing domain"/>
    <property type="match status" value="2"/>
</dbReference>
<evidence type="ECO:0008006" key="8">
    <source>
        <dbReference type="Google" id="ProtNLM"/>
    </source>
</evidence>
<evidence type="ECO:0000256" key="1">
    <source>
        <dbReference type="ARBA" id="ARBA00022737"/>
    </source>
</evidence>
<evidence type="ECO:0000256" key="4">
    <source>
        <dbReference type="SAM" id="MobiDB-lite"/>
    </source>
</evidence>
<dbReference type="InterPro" id="IPR002110">
    <property type="entry name" value="Ankyrin_rpt"/>
</dbReference>
<feature type="transmembrane region" description="Helical" evidence="5">
    <location>
        <begin position="57"/>
        <end position="75"/>
    </location>
</feature>
<dbReference type="PROSITE" id="PS50297">
    <property type="entry name" value="ANK_REP_REGION"/>
    <property type="match status" value="1"/>
</dbReference>
<dbReference type="PROSITE" id="PS50088">
    <property type="entry name" value="ANK_REPEAT"/>
    <property type="match status" value="1"/>
</dbReference>
<feature type="transmembrane region" description="Helical" evidence="5">
    <location>
        <begin position="5"/>
        <end position="22"/>
    </location>
</feature>
<organism evidence="6 7">
    <name type="scientific">Halteria grandinella</name>
    <dbReference type="NCBI Taxonomy" id="5974"/>
    <lineage>
        <taxon>Eukaryota</taxon>
        <taxon>Sar</taxon>
        <taxon>Alveolata</taxon>
        <taxon>Ciliophora</taxon>
        <taxon>Intramacronucleata</taxon>
        <taxon>Spirotrichea</taxon>
        <taxon>Stichotrichia</taxon>
        <taxon>Sporadotrichida</taxon>
        <taxon>Halteriidae</taxon>
        <taxon>Halteria</taxon>
    </lineage>
</organism>
<evidence type="ECO:0000256" key="2">
    <source>
        <dbReference type="ARBA" id="ARBA00023043"/>
    </source>
</evidence>
<dbReference type="OrthoDB" id="10264606at2759"/>
<proteinExistence type="predicted"/>
<sequence length="1874" mass="214307">MKQFYTTVLMLPLFLAIMWGLTYKSDTLLALSCLMLVLTIPKFYLTTICKSSYSESVVALSMLGQKGTLSAFYIFGNPENSKTFGGALIFCSFLSAFCFKHTYLSQLGSAGINPNLFIALTYFLFCPYHFGIFDFSYTNGIAILLLSLTVTLLIGYYQKGNTIEHAVSQGKASFQQIQSFKALIQEGGAIVNGAILRHLDACNDTQCTCVNIIEKIDQMQIVRSSRPEIVEKLRELREEAEEFMPEKVLMTKTNKRLLNKCISQREADVYSADSPIKHSRPRDSRVFSEKKKKQVENFNQCFALQANHQFETTSFFTNSEQALPLDMQISHQQELLLQLYDLYEERPNISQDEYQQFTNEYLLIKCRKALKEESNNLELHLFQASLFIDTPLRALFMIFKRKFPLNVSLRQRYLEFYLLQRIDVALIKRDPICNLKGNDFNELFHYERVKQSFYLSEFKLASKVQQFWSTFEQGLLSQAVQIGRTMANEQQQLLRIYEKLHSLRQHDPEICYKWALLQYNILNESSQARDSYLKILTLSATETHYKEKFSSQSIYCNEETSIIVLDIIPNEVTKIFYANNQTTYALGSNSKELVGQKVNKLVPGSLSHLHDEIVQGFLNSSIVNQACEPFNFFLINKQGYLALCEIQAQVLPNLTKNQLQVVCTTQPQMDQSSSFLPLDQQYDHFDKFFILTDSYHRIECVSAGCFREYGLSAECIKSMGEGELKIEDLMPEIGLVDDVGQIEEGVEVQMSTEDIMVRINEEKLDKESYREISIRVGKFRVLIQRASFQFFPHAKPVYLYRLVTMPTFDQGVSRGQTPLMIRDMDFARTPKRKPDTNLSNESQMNMFGGGSGVSVSSGHSSASTSSSTDSFNKAIQHFKQSLYLNKTPKMLVTLNRIIWAVILLSMLFSILEYSFKLSISKSIIHEGQHSIQIKNRTVSYVQSGYNSRTLINLANTLEQSIYQGELARMNRSSYLFELINNQVEKLKETHDFCTQQRIEESGERDEQADFEEQMIQVYRVGRDGETYAEKMSFKVALRQYVNQMQHLLSLSLTEIDHLKTLGAIQGFLQTRINITLVTNWIDLDAMAFILLNRLRDMREFVYTSSDYQTDIAYSQTFDELFFGLMLAGIMITVISIILLMFQLAKLGVINRDILRVFTSLNRSITSDNLFKINSYLIILAENQGLESPQQIQPQAINPLSTPRIFKEFQLKSTRLIQVSELHQESDITTVRQQVCLLSKSQLDKINMVQTNQQEISVENESSLQNTQILPVNFDCRQLFKYSLGILLIAAIFGAYYVQCYFIHVASMASLIDLKLISPLYINRYTDITLSLAFLRERIILNSSLDDYAHSAFHTYTNDHLDDFFHLRSMDNERQLQQVKKTKGSSGILKAIITYSSQIDTTELCQSISQEGYSISKDFDIPTYDKYVRSQPPLTLQSYHQMAIDGHALLEAACIGDLEMIRISTLQLEQVINYDNRTLLHQAALYNQTQIVRYLVEDAKQDTSFYGLRDYWMMTALDLATDVDIQGLLRKVIKGERVQSYNLQRKPYVKLGARQALSLFAARYNDLIMIHSIIEGLITINGEKGIGTTLIDLVDSEGRSLLHIAAAAGQTEIVKYLVTRGANITLLNLFGMDPLSEALYFGQVQTAEYLQGLLSKKSVIESCQTICQGLLAQGMSQAFGVFHKRFQDLSLLIPKQRYEDNLKILSSANSTLTQFSVIQELYLSLITTKLLSLINQAQVSFMAQYLFITKWVFQVFIILQIIILLFLRGSLIRKMRADLISSLGMITLIPEAALTEAHQSHPPQMAQVSPKKKKFASPIKRSSYKQDLEDSPSKESLSPQKHPLPSGVFVQESPQSHLQPSVRDQILRIIELVKQ</sequence>
<dbReference type="Pfam" id="PF12796">
    <property type="entry name" value="Ank_2"/>
    <property type="match status" value="1"/>
</dbReference>
<evidence type="ECO:0000313" key="6">
    <source>
        <dbReference type="EMBL" id="TNV87624.1"/>
    </source>
</evidence>
<comment type="caution">
    <text evidence="6">The sequence shown here is derived from an EMBL/GenBank/DDBJ whole genome shotgun (WGS) entry which is preliminary data.</text>
</comment>